<gene>
    <name evidence="1" type="ORF">S06H3_35450</name>
</gene>
<protein>
    <submittedName>
        <fullName evidence="1">Uncharacterized protein</fullName>
    </submittedName>
</protein>
<dbReference type="EMBL" id="BARV01021383">
    <property type="protein sequence ID" value="GAI23050.1"/>
    <property type="molecule type" value="Genomic_DNA"/>
</dbReference>
<feature type="non-terminal residue" evidence="1">
    <location>
        <position position="1"/>
    </location>
</feature>
<comment type="caution">
    <text evidence="1">The sequence shown here is derived from an EMBL/GenBank/DDBJ whole genome shotgun (WGS) entry which is preliminary data.</text>
</comment>
<sequence>TLSQLSDLRRAWKILNYDYTEADIPQTRREARNLQYELWGKVRSLQSKNRGLTEVHEIGR</sequence>
<name>X1N894_9ZZZZ</name>
<evidence type="ECO:0000313" key="1">
    <source>
        <dbReference type="EMBL" id="GAI23050.1"/>
    </source>
</evidence>
<proteinExistence type="predicted"/>
<organism evidence="1">
    <name type="scientific">marine sediment metagenome</name>
    <dbReference type="NCBI Taxonomy" id="412755"/>
    <lineage>
        <taxon>unclassified sequences</taxon>
        <taxon>metagenomes</taxon>
        <taxon>ecological metagenomes</taxon>
    </lineage>
</organism>
<reference evidence="1" key="1">
    <citation type="journal article" date="2014" name="Front. Microbiol.">
        <title>High frequency of phylogenetically diverse reductive dehalogenase-homologous genes in deep subseafloor sedimentary metagenomes.</title>
        <authorList>
            <person name="Kawai M."/>
            <person name="Futagami T."/>
            <person name="Toyoda A."/>
            <person name="Takaki Y."/>
            <person name="Nishi S."/>
            <person name="Hori S."/>
            <person name="Arai W."/>
            <person name="Tsubouchi T."/>
            <person name="Morono Y."/>
            <person name="Uchiyama I."/>
            <person name="Ito T."/>
            <person name="Fujiyama A."/>
            <person name="Inagaki F."/>
            <person name="Takami H."/>
        </authorList>
    </citation>
    <scope>NUCLEOTIDE SEQUENCE</scope>
    <source>
        <strain evidence="1">Expedition CK06-06</strain>
    </source>
</reference>
<dbReference type="AlphaFoldDB" id="X1N894"/>
<accession>X1N894</accession>